<accession>A0A8B8L6D0</accession>
<dbReference type="GO" id="GO:0071051">
    <property type="term" value="P:poly(A)-dependent snoRNA 3'-end processing"/>
    <property type="evidence" value="ECO:0007669"/>
    <property type="project" value="TreeGrafter"/>
</dbReference>
<sequence length="608" mass="69266">MEFDHYLSELSASSPCIPSGEDFHFYYKFGEFRRPIEEIARRTHSMLDTIGAAEHIWGRGTTFPSDIDDAYEWLVNANEDVLELVEELVDELRKVAKVEEEDCENGFGSGCVKRRKEFIDPVNRVDSEMLGAKPKVPFHIPTITKPQYAHNIVVNNASQPFQHVGLEKSDDGQRFIHPLEKLSFLDFVDKVNLENLEPVKPSTIECTPFKLVEDVKGLKELAAKLSSVNEFAVDLEHNQYRSFQGLTCLMQISTRTEDFVIDTLKLHVHVGPYLREVFKDPTKKKVMHGADRDIIWLQRDFGIYVCNLFDTGQASRVLKLGRYSLQYLLLHFCGVAANKEYQNADWRIRPLPDVMLRYGREDTHYLLYIYDLVRIKLFTLSKESEGSDNPLVEVYKRSYDICMQLYEKELLTENSYLQIYGLRGAGFNAQQLAVVSGLFEWRDILARAEDESPGYVLPNKIILEIAKQMPVITSNLRRLVGKSKLPYVERSLDIIVNIVRRSMQNGAAFEEAALRLKEEHAASIISSHSILGNSEKSKHAVEIPSVAYETSDPQKPVSGLVSTSTPVGTVTVDTESDLEDMVQSNLERSNYRQGENSVVSSVHQRKRG</sequence>
<dbReference type="SUPFAM" id="SSF53098">
    <property type="entry name" value="Ribonuclease H-like"/>
    <property type="match status" value="1"/>
</dbReference>
<dbReference type="Pfam" id="PF00570">
    <property type="entry name" value="HRDC"/>
    <property type="match status" value="1"/>
</dbReference>
<dbReference type="InterPro" id="IPR049559">
    <property type="entry name" value="Rrp6p-like_exo"/>
</dbReference>
<keyword evidence="3" id="KW-0539">Nucleus</keyword>
<reference evidence="7" key="2">
    <citation type="submission" date="2025-08" db="UniProtKB">
        <authorList>
            <consortium name="RefSeq"/>
        </authorList>
    </citation>
    <scope>IDENTIFICATION</scope>
    <source>
        <tissue evidence="7">Young leaves</tissue>
    </source>
</reference>
<dbReference type="InterPro" id="IPR010997">
    <property type="entry name" value="HRDC-like_sf"/>
</dbReference>
<dbReference type="SMART" id="SM00474">
    <property type="entry name" value="35EXOc"/>
    <property type="match status" value="1"/>
</dbReference>
<evidence type="ECO:0000313" key="6">
    <source>
        <dbReference type="Proteomes" id="UP000694853"/>
    </source>
</evidence>
<dbReference type="GO" id="GO:0071040">
    <property type="term" value="P:nuclear polyadenylation-dependent antisense transcript catabolic process"/>
    <property type="evidence" value="ECO:0007669"/>
    <property type="project" value="TreeGrafter"/>
</dbReference>
<dbReference type="Pfam" id="PF01612">
    <property type="entry name" value="DNA_pol_A_exo1"/>
    <property type="match status" value="1"/>
</dbReference>
<dbReference type="GO" id="GO:0071038">
    <property type="term" value="P:TRAMP-dependent tRNA surveillance pathway"/>
    <property type="evidence" value="ECO:0007669"/>
    <property type="project" value="TreeGrafter"/>
</dbReference>
<dbReference type="GO" id="GO:0071037">
    <property type="term" value="P:nuclear polyadenylation-dependent snRNA catabolic process"/>
    <property type="evidence" value="ECO:0007669"/>
    <property type="project" value="TreeGrafter"/>
</dbReference>
<name>A0A8B8L6D0_ABRPR</name>
<evidence type="ECO:0000313" key="7">
    <source>
        <dbReference type="RefSeq" id="XP_027350953.1"/>
    </source>
</evidence>
<gene>
    <name evidence="7" type="primary">LOC113862004</name>
</gene>
<organism evidence="6 7">
    <name type="scientific">Abrus precatorius</name>
    <name type="common">Indian licorice</name>
    <name type="synonym">Glycine abrus</name>
    <dbReference type="NCBI Taxonomy" id="3816"/>
    <lineage>
        <taxon>Eukaryota</taxon>
        <taxon>Viridiplantae</taxon>
        <taxon>Streptophyta</taxon>
        <taxon>Embryophyta</taxon>
        <taxon>Tracheophyta</taxon>
        <taxon>Spermatophyta</taxon>
        <taxon>Magnoliopsida</taxon>
        <taxon>eudicotyledons</taxon>
        <taxon>Gunneridae</taxon>
        <taxon>Pentapetalae</taxon>
        <taxon>rosids</taxon>
        <taxon>fabids</taxon>
        <taxon>Fabales</taxon>
        <taxon>Fabaceae</taxon>
        <taxon>Papilionoideae</taxon>
        <taxon>50 kb inversion clade</taxon>
        <taxon>NPAAA clade</taxon>
        <taxon>indigoferoid/millettioid clade</taxon>
        <taxon>Abreae</taxon>
        <taxon>Abrus</taxon>
    </lineage>
</organism>
<dbReference type="GO" id="GO:0000467">
    <property type="term" value="P:exonucleolytic trimming to generate mature 3'-end of 5.8S rRNA from tricistronic rRNA transcript (SSU-rRNA, 5.8S rRNA, LSU-rRNA)"/>
    <property type="evidence" value="ECO:0007669"/>
    <property type="project" value="InterPro"/>
</dbReference>
<dbReference type="Gene3D" id="1.10.150.80">
    <property type="entry name" value="HRDC domain"/>
    <property type="match status" value="1"/>
</dbReference>
<dbReference type="PROSITE" id="PS50967">
    <property type="entry name" value="HRDC"/>
    <property type="match status" value="1"/>
</dbReference>
<dbReference type="CDD" id="cd06147">
    <property type="entry name" value="Rrp6p_like_exo"/>
    <property type="match status" value="1"/>
</dbReference>
<proteinExistence type="predicted"/>
<dbReference type="GO" id="GO:0000166">
    <property type="term" value="F:nucleotide binding"/>
    <property type="evidence" value="ECO:0007669"/>
    <property type="project" value="InterPro"/>
</dbReference>
<dbReference type="InterPro" id="IPR002121">
    <property type="entry name" value="HRDC_dom"/>
</dbReference>
<dbReference type="PANTHER" id="PTHR12124:SF72">
    <property type="entry name" value="3'-5' EXONUCLEASE"/>
    <property type="match status" value="1"/>
</dbReference>
<dbReference type="AlphaFoldDB" id="A0A8B8L6D0"/>
<dbReference type="InterPro" id="IPR002562">
    <property type="entry name" value="3'-5'_exonuclease_dom"/>
</dbReference>
<evidence type="ECO:0000256" key="2">
    <source>
        <dbReference type="ARBA" id="ARBA00023158"/>
    </source>
</evidence>
<dbReference type="SMART" id="SM00341">
    <property type="entry name" value="HRDC"/>
    <property type="match status" value="1"/>
</dbReference>
<feature type="domain" description="HRDC" evidence="5">
    <location>
        <begin position="428"/>
        <end position="509"/>
    </location>
</feature>
<dbReference type="GO" id="GO:0071039">
    <property type="term" value="P:nuclear polyadenylation-dependent CUT catabolic process"/>
    <property type="evidence" value="ECO:0007669"/>
    <property type="project" value="TreeGrafter"/>
</dbReference>
<evidence type="ECO:0000259" key="5">
    <source>
        <dbReference type="PROSITE" id="PS50967"/>
    </source>
</evidence>
<evidence type="ECO:0000256" key="4">
    <source>
        <dbReference type="SAM" id="MobiDB-lite"/>
    </source>
</evidence>
<dbReference type="OrthoDB" id="2250022at2759"/>
<feature type="compositionally biased region" description="Polar residues" evidence="4">
    <location>
        <begin position="582"/>
        <end position="602"/>
    </location>
</feature>
<feature type="compositionally biased region" description="Low complexity" evidence="4">
    <location>
        <begin position="556"/>
        <end position="573"/>
    </location>
</feature>
<dbReference type="GO" id="GO:0000175">
    <property type="term" value="F:3'-5'-RNA exonuclease activity"/>
    <property type="evidence" value="ECO:0007669"/>
    <property type="project" value="InterPro"/>
</dbReference>
<comment type="subcellular location">
    <subcellularLocation>
        <location evidence="1">Nucleus</location>
    </subcellularLocation>
</comment>
<dbReference type="GO" id="GO:0000176">
    <property type="term" value="C:nuclear exosome (RNase complex)"/>
    <property type="evidence" value="ECO:0007669"/>
    <property type="project" value="TreeGrafter"/>
</dbReference>
<dbReference type="RefSeq" id="XP_027350953.1">
    <property type="nucleotide sequence ID" value="XM_027495152.1"/>
</dbReference>
<dbReference type="FunFam" id="1.10.150.80:FF:000001">
    <property type="entry name" value="Putative exosome component 10"/>
    <property type="match status" value="1"/>
</dbReference>
<dbReference type="GO" id="GO:0071035">
    <property type="term" value="P:nuclear polyadenylation-dependent rRNA catabolic process"/>
    <property type="evidence" value="ECO:0007669"/>
    <property type="project" value="TreeGrafter"/>
</dbReference>
<dbReference type="SUPFAM" id="SSF47819">
    <property type="entry name" value="HRDC-like"/>
    <property type="match status" value="1"/>
</dbReference>
<feature type="region of interest" description="Disordered" evidence="4">
    <location>
        <begin position="551"/>
        <end position="608"/>
    </location>
</feature>
<keyword evidence="6" id="KW-1185">Reference proteome</keyword>
<reference evidence="6" key="1">
    <citation type="journal article" date="2019" name="Toxins">
        <title>Detection of Abrin-Like and Prepropulchellin-Like Toxin Genes and Transcripts Using Whole Genome Sequencing and Full-Length Transcript Sequencing of Abrus precatorius.</title>
        <authorList>
            <person name="Hovde B.T."/>
            <person name="Daligault H.E."/>
            <person name="Hanschen E.R."/>
            <person name="Kunde Y.A."/>
            <person name="Johnson M.B."/>
            <person name="Starkenburg S.R."/>
            <person name="Johnson S.L."/>
        </authorList>
    </citation>
    <scope>NUCLEOTIDE SEQUENCE [LARGE SCALE GENOMIC DNA]</scope>
</reference>
<dbReference type="GO" id="GO:0080188">
    <property type="term" value="P:gene silencing by siRNA-directed DNA methylation"/>
    <property type="evidence" value="ECO:0007669"/>
    <property type="project" value="UniProtKB-ARBA"/>
</dbReference>
<dbReference type="InterPro" id="IPR044876">
    <property type="entry name" value="HRDC_dom_sf"/>
</dbReference>
<keyword evidence="2" id="KW-0943">RNA-mediated gene silencing</keyword>
<dbReference type="GeneID" id="113862004"/>
<dbReference type="GO" id="GO:0005730">
    <property type="term" value="C:nucleolus"/>
    <property type="evidence" value="ECO:0007669"/>
    <property type="project" value="TreeGrafter"/>
</dbReference>
<dbReference type="Proteomes" id="UP000694853">
    <property type="component" value="Unplaced"/>
</dbReference>
<dbReference type="InterPro" id="IPR036397">
    <property type="entry name" value="RNaseH_sf"/>
</dbReference>
<dbReference type="GO" id="GO:0071044">
    <property type="term" value="P:histone mRNA catabolic process"/>
    <property type="evidence" value="ECO:0007669"/>
    <property type="project" value="TreeGrafter"/>
</dbReference>
<dbReference type="FunFam" id="3.30.420.10:FF:000065">
    <property type="entry name" value="Protein RRP6-like 2 isoform A"/>
    <property type="match status" value="1"/>
</dbReference>
<dbReference type="KEGG" id="aprc:113862004"/>
<dbReference type="PANTHER" id="PTHR12124">
    <property type="entry name" value="POLYMYOSITIS/SCLERODERMA AUTOANTIGEN-RELATED"/>
    <property type="match status" value="1"/>
</dbReference>
<dbReference type="InterPro" id="IPR045092">
    <property type="entry name" value="Rrp6-like"/>
</dbReference>
<dbReference type="GO" id="GO:0071036">
    <property type="term" value="P:nuclear polyadenylation-dependent snoRNA catabolic process"/>
    <property type="evidence" value="ECO:0007669"/>
    <property type="project" value="TreeGrafter"/>
</dbReference>
<dbReference type="InterPro" id="IPR012337">
    <property type="entry name" value="RNaseH-like_sf"/>
</dbReference>
<evidence type="ECO:0000256" key="1">
    <source>
        <dbReference type="ARBA" id="ARBA00004123"/>
    </source>
</evidence>
<dbReference type="GO" id="GO:0003727">
    <property type="term" value="F:single-stranded RNA binding"/>
    <property type="evidence" value="ECO:0007669"/>
    <property type="project" value="TreeGrafter"/>
</dbReference>
<evidence type="ECO:0000256" key="3">
    <source>
        <dbReference type="ARBA" id="ARBA00023242"/>
    </source>
</evidence>
<protein>
    <submittedName>
        <fullName evidence="7">Protein RRP6-like 2 isoform X1</fullName>
    </submittedName>
</protein>
<dbReference type="Gene3D" id="3.30.420.10">
    <property type="entry name" value="Ribonuclease H-like superfamily/Ribonuclease H"/>
    <property type="match status" value="1"/>
</dbReference>